<dbReference type="CDD" id="cd01577">
    <property type="entry name" value="IPMI_Swivel"/>
    <property type="match status" value="1"/>
</dbReference>
<comment type="subunit">
    <text evidence="5 10">Heterodimer of LeuC and LeuD.</text>
</comment>
<comment type="catalytic activity">
    <reaction evidence="1 10">
        <text>(2R,3S)-3-isopropylmalate = (2S)-2-isopropylmalate</text>
        <dbReference type="Rhea" id="RHEA:32287"/>
        <dbReference type="ChEBI" id="CHEBI:1178"/>
        <dbReference type="ChEBI" id="CHEBI:35121"/>
        <dbReference type="EC" id="4.2.1.33"/>
    </reaction>
</comment>
<dbReference type="GO" id="GO:0003861">
    <property type="term" value="F:3-isopropylmalate dehydratase activity"/>
    <property type="evidence" value="ECO:0007669"/>
    <property type="project" value="UniProtKB-UniRule"/>
</dbReference>
<dbReference type="InterPro" id="IPR000573">
    <property type="entry name" value="AconitaseA/IPMdHydase_ssu_swvl"/>
</dbReference>
<dbReference type="RefSeq" id="WP_110451021.1">
    <property type="nucleotide sequence ID" value="NZ_CP029479.1"/>
</dbReference>
<dbReference type="FunFam" id="3.20.19.10:FF:000003">
    <property type="entry name" value="3-isopropylmalate dehydratase small subunit"/>
    <property type="match status" value="1"/>
</dbReference>
<evidence type="ECO:0000256" key="4">
    <source>
        <dbReference type="ARBA" id="ARBA00009845"/>
    </source>
</evidence>
<reference evidence="13" key="1">
    <citation type="submission" date="2018-05" db="EMBL/GenBank/DDBJ databases">
        <title>Genome sequencing of Phenylobacterium sp. HYN0004.</title>
        <authorList>
            <person name="Yi H."/>
            <person name="Baek C."/>
        </authorList>
    </citation>
    <scope>NUCLEOTIDE SEQUENCE [LARGE SCALE GENOMIC DNA]</scope>
    <source>
        <strain evidence="13">HYN0004</strain>
    </source>
</reference>
<name>A0A2Z3HUC7_9CAUL</name>
<dbReference type="Proteomes" id="UP000247763">
    <property type="component" value="Chromosome"/>
</dbReference>
<evidence type="ECO:0000313" key="13">
    <source>
        <dbReference type="Proteomes" id="UP000247763"/>
    </source>
</evidence>
<dbReference type="KEGG" id="phb:HYN04_12260"/>
<dbReference type="SUPFAM" id="SSF52016">
    <property type="entry name" value="LeuD/IlvD-like"/>
    <property type="match status" value="1"/>
</dbReference>
<comment type="similarity">
    <text evidence="4 10">Belongs to the LeuD family. LeuD type 1 subfamily.</text>
</comment>
<evidence type="ECO:0000256" key="8">
    <source>
        <dbReference type="ARBA" id="ARBA00023239"/>
    </source>
</evidence>
<dbReference type="PANTHER" id="PTHR43345">
    <property type="entry name" value="3-ISOPROPYLMALATE DEHYDRATASE SMALL SUBUNIT 2-RELATED-RELATED"/>
    <property type="match status" value="1"/>
</dbReference>
<keyword evidence="13" id="KW-1185">Reference proteome</keyword>
<proteinExistence type="inferred from homology"/>
<dbReference type="EMBL" id="CP029479">
    <property type="protein sequence ID" value="AWM78455.1"/>
    <property type="molecule type" value="Genomic_DNA"/>
</dbReference>
<dbReference type="HAMAP" id="MF_01031">
    <property type="entry name" value="LeuD_type1"/>
    <property type="match status" value="1"/>
</dbReference>
<evidence type="ECO:0000256" key="1">
    <source>
        <dbReference type="ARBA" id="ARBA00000491"/>
    </source>
</evidence>
<keyword evidence="7 10" id="KW-0028">Amino-acid biosynthesis</keyword>
<evidence type="ECO:0000256" key="5">
    <source>
        <dbReference type="ARBA" id="ARBA00011271"/>
    </source>
</evidence>
<feature type="domain" description="Aconitase A/isopropylmalate dehydratase small subunit swivel" evidence="11">
    <location>
        <begin position="1"/>
        <end position="122"/>
    </location>
</feature>
<dbReference type="EC" id="4.2.1.33" evidence="10"/>
<comment type="pathway">
    <text evidence="3 10">Amino-acid biosynthesis; L-leucine biosynthesis; L-leucine from 3-methyl-2-oxobutanoate: step 2/4.</text>
</comment>
<evidence type="ECO:0000256" key="10">
    <source>
        <dbReference type="HAMAP-Rule" id="MF_01031"/>
    </source>
</evidence>
<evidence type="ECO:0000256" key="7">
    <source>
        <dbReference type="ARBA" id="ARBA00022605"/>
    </source>
</evidence>
<evidence type="ECO:0000256" key="9">
    <source>
        <dbReference type="ARBA" id="ARBA00023304"/>
    </source>
</evidence>
<dbReference type="NCBIfam" id="NF002458">
    <property type="entry name" value="PRK01641.1"/>
    <property type="match status" value="1"/>
</dbReference>
<comment type="function">
    <text evidence="2 10">Catalyzes the isomerization between 2-isopropylmalate and 3-isopropylmalate, via the formation of 2-isopropylmaleate.</text>
</comment>
<keyword evidence="8 10" id="KW-0456">Lyase</keyword>
<keyword evidence="6 10" id="KW-0432">Leucine biosynthesis</keyword>
<dbReference type="GO" id="GO:0009098">
    <property type="term" value="P:L-leucine biosynthetic process"/>
    <property type="evidence" value="ECO:0007669"/>
    <property type="project" value="UniProtKB-UniRule"/>
</dbReference>
<dbReference type="UniPathway" id="UPA00048">
    <property type="reaction ID" value="UER00071"/>
</dbReference>
<dbReference type="Pfam" id="PF00694">
    <property type="entry name" value="Aconitase_C"/>
    <property type="match status" value="1"/>
</dbReference>
<evidence type="ECO:0000256" key="3">
    <source>
        <dbReference type="ARBA" id="ARBA00004729"/>
    </source>
</evidence>
<dbReference type="InterPro" id="IPR004431">
    <property type="entry name" value="3-IsopropMal_deHydase_ssu"/>
</dbReference>
<evidence type="ECO:0000259" key="11">
    <source>
        <dbReference type="Pfam" id="PF00694"/>
    </source>
</evidence>
<dbReference type="InterPro" id="IPR033940">
    <property type="entry name" value="IPMI_Swivel"/>
</dbReference>
<dbReference type="GO" id="GO:0009316">
    <property type="term" value="C:3-isopropylmalate dehydratase complex"/>
    <property type="evidence" value="ECO:0007669"/>
    <property type="project" value="InterPro"/>
</dbReference>
<evidence type="ECO:0000256" key="6">
    <source>
        <dbReference type="ARBA" id="ARBA00022430"/>
    </source>
</evidence>
<protein>
    <recommendedName>
        <fullName evidence="10">3-isopropylmalate dehydratase small subunit</fullName>
        <ecNumber evidence="10">4.2.1.33</ecNumber>
    </recommendedName>
    <alternativeName>
        <fullName evidence="10">Alpha-IPM isomerase</fullName>
        <shortName evidence="10">IPMI</shortName>
    </alternativeName>
    <alternativeName>
        <fullName evidence="10">Isopropylmalate isomerase</fullName>
    </alternativeName>
</protein>
<dbReference type="NCBIfam" id="TIGR00171">
    <property type="entry name" value="leuD"/>
    <property type="match status" value="1"/>
</dbReference>
<dbReference type="InterPro" id="IPR015928">
    <property type="entry name" value="Aconitase/3IPM_dehydase_swvl"/>
</dbReference>
<dbReference type="AlphaFoldDB" id="A0A2Z3HUC7"/>
<dbReference type="Gene3D" id="3.20.19.10">
    <property type="entry name" value="Aconitase, domain 4"/>
    <property type="match status" value="1"/>
</dbReference>
<sequence>MKPFTRLDARAAPLPLANIDTDQIIPKQFLKTVEREGLSRGLFYDLRFDGDGQPRPDFVLNRPEFAGAGVLVTGDNFGCGSSREHAPWALMDFGVTCVIASSFADIFYNNCFQNGLLPVVLKPDEVQDLMGECLGGNHMVSVDLEAQTVTSPSGRVFAFAIDASRKAKMLNGLDAIGETLSAAADIDAWEAGRTLTHPWLERT</sequence>
<evidence type="ECO:0000256" key="2">
    <source>
        <dbReference type="ARBA" id="ARBA00002695"/>
    </source>
</evidence>
<dbReference type="PANTHER" id="PTHR43345:SF5">
    <property type="entry name" value="3-ISOPROPYLMALATE DEHYDRATASE SMALL SUBUNIT"/>
    <property type="match status" value="1"/>
</dbReference>
<accession>A0A2Z3HUC7</accession>
<dbReference type="InterPro" id="IPR050075">
    <property type="entry name" value="LeuD"/>
</dbReference>
<keyword evidence="9 10" id="KW-0100">Branched-chain amino acid biosynthesis</keyword>
<gene>
    <name evidence="10 12" type="primary">leuD</name>
    <name evidence="12" type="ORF">HYN04_12260</name>
</gene>
<evidence type="ECO:0000313" key="12">
    <source>
        <dbReference type="EMBL" id="AWM78455.1"/>
    </source>
</evidence>
<dbReference type="OrthoDB" id="9777465at2"/>
<organism evidence="12 13">
    <name type="scientific">Phenylobacterium parvum</name>
    <dbReference type="NCBI Taxonomy" id="2201350"/>
    <lineage>
        <taxon>Bacteria</taxon>
        <taxon>Pseudomonadati</taxon>
        <taxon>Pseudomonadota</taxon>
        <taxon>Alphaproteobacteria</taxon>
        <taxon>Caulobacterales</taxon>
        <taxon>Caulobacteraceae</taxon>
        <taxon>Phenylobacterium</taxon>
    </lineage>
</organism>